<dbReference type="RefSeq" id="WP_031121050.1">
    <property type="nucleotide sequence ID" value="NZ_JBEYBN010000149.1"/>
</dbReference>
<evidence type="ECO:0000313" key="1">
    <source>
        <dbReference type="EMBL" id="MEU2273035.1"/>
    </source>
</evidence>
<name>A0ABV2Y9U2_9ACTN</name>
<keyword evidence="2" id="KW-1185">Reference proteome</keyword>
<proteinExistence type="predicted"/>
<sequence>MSDFEVLLVGGPSAIPDVERVQLSPSLTEKVKYRFGAHYEHFAHDGEFSEIGDKRLPVYRWTMRTAIAE</sequence>
<accession>A0ABV2Y9U2</accession>
<evidence type="ECO:0000313" key="2">
    <source>
        <dbReference type="Proteomes" id="UP001550603"/>
    </source>
</evidence>
<organism evidence="1 2">
    <name type="scientific">Streptomyces olindensis</name>
    <dbReference type="NCBI Taxonomy" id="358823"/>
    <lineage>
        <taxon>Bacteria</taxon>
        <taxon>Bacillati</taxon>
        <taxon>Actinomycetota</taxon>
        <taxon>Actinomycetes</taxon>
        <taxon>Kitasatosporales</taxon>
        <taxon>Streptomycetaceae</taxon>
        <taxon>Streptomyces</taxon>
    </lineage>
</organism>
<dbReference type="EMBL" id="JBEYBN010000149">
    <property type="protein sequence ID" value="MEU2273035.1"/>
    <property type="molecule type" value="Genomic_DNA"/>
</dbReference>
<gene>
    <name evidence="1" type="ORF">ABZ568_42650</name>
</gene>
<comment type="caution">
    <text evidence="1">The sequence shown here is derived from an EMBL/GenBank/DDBJ whole genome shotgun (WGS) entry which is preliminary data.</text>
</comment>
<dbReference type="Proteomes" id="UP001550603">
    <property type="component" value="Unassembled WGS sequence"/>
</dbReference>
<dbReference type="Pfam" id="PF19450">
    <property type="entry name" value="DUF5988"/>
    <property type="match status" value="1"/>
</dbReference>
<reference evidence="1 2" key="1">
    <citation type="submission" date="2024-06" db="EMBL/GenBank/DDBJ databases">
        <title>The Natural Products Discovery Center: Release of the First 8490 Sequenced Strains for Exploring Actinobacteria Biosynthetic Diversity.</title>
        <authorList>
            <person name="Kalkreuter E."/>
            <person name="Kautsar S.A."/>
            <person name="Yang D."/>
            <person name="Bader C.D."/>
            <person name="Teijaro C.N."/>
            <person name="Fluegel L."/>
            <person name="Davis C.M."/>
            <person name="Simpson J.R."/>
            <person name="Lauterbach L."/>
            <person name="Steele A.D."/>
            <person name="Gui C."/>
            <person name="Meng S."/>
            <person name="Li G."/>
            <person name="Viehrig K."/>
            <person name="Ye F."/>
            <person name="Su P."/>
            <person name="Kiefer A.F."/>
            <person name="Nichols A."/>
            <person name="Cepeda A.J."/>
            <person name="Yan W."/>
            <person name="Fan B."/>
            <person name="Jiang Y."/>
            <person name="Adhikari A."/>
            <person name="Zheng C.-J."/>
            <person name="Schuster L."/>
            <person name="Cowan T.M."/>
            <person name="Smanski M.J."/>
            <person name="Chevrette M.G."/>
            <person name="De Carvalho L.P.S."/>
            <person name="Shen B."/>
        </authorList>
    </citation>
    <scope>NUCLEOTIDE SEQUENCE [LARGE SCALE GENOMIC DNA]</scope>
    <source>
        <strain evidence="1 2">NPDC019583</strain>
    </source>
</reference>
<dbReference type="InterPro" id="IPR046030">
    <property type="entry name" value="DUF5988"/>
</dbReference>
<protein>
    <submittedName>
        <fullName evidence="1">DUF5988 family protein</fullName>
    </submittedName>
</protein>